<keyword evidence="2" id="KW-0430">Lectin</keyword>
<dbReference type="Gene3D" id="2.60.120.200">
    <property type="match status" value="1"/>
</dbReference>
<evidence type="ECO:0000313" key="5">
    <source>
        <dbReference type="EMBL" id="AAS45646.1"/>
    </source>
</evidence>
<dbReference type="SMR" id="Q69F75"/>
<dbReference type="PANTHER" id="PTHR32401:SF45">
    <property type="entry name" value="LECTIN"/>
    <property type="match status" value="1"/>
</dbReference>
<evidence type="ECO:0000256" key="1">
    <source>
        <dbReference type="ARBA" id="ARBA00007606"/>
    </source>
</evidence>
<proteinExistence type="inferred from homology"/>
<dbReference type="InterPro" id="IPR000985">
    <property type="entry name" value="Lectin_LegA_CS"/>
</dbReference>
<reference evidence="5" key="2">
    <citation type="submission" date="2003-07" db="EMBL/GenBank/DDBJ databases">
        <title>Evidence for expression of the soybean Le2 lectin gene.</title>
        <authorList>
            <person name="Stromvik M.V."/>
            <person name="Khanna A."/>
            <person name="Vodkin L.O."/>
        </authorList>
    </citation>
    <scope>NUCLEOTIDE SEQUENCE</scope>
</reference>
<sequence>MATSKFHTQTPLLVVLSVVVVLLTMTKVNSTETVSITCDKFVPNQPNPDPQGDALVTSSRKLQLTKVDESEVSWSRPLLHPYPHLGQRNRQRCQLRRFLQLHCLCLRHSKSRRWACLLPRTNWHSASDTRRVSWSLQQYWHTTTLSLLSLTLGIHQIYTSELTSILSDPSNSSWGLANDQVTNVLITYNASTNLLVASLVHPSQRSSYILSDVLDLKVALPEWVRIGFSATTGLNVASETHDVHSWSFSSNLPFGSSNTNPSDFAIFI</sequence>
<name>Q69F75_SOYBN</name>
<dbReference type="SUPFAM" id="SSF49899">
    <property type="entry name" value="Concanavalin A-like lectins/glucanases"/>
    <property type="match status" value="1"/>
</dbReference>
<gene>
    <name evidence="5" type="primary">Le2</name>
</gene>
<reference evidence="5" key="1">
    <citation type="journal article" date="1983" name="Cell">
        <title>An insertion sequence blocks the expression of a soybean lectin gene.</title>
        <authorList>
            <person name="Goldberg R.B."/>
            <person name="Hoschek G."/>
            <person name="Vodkin L.O."/>
        </authorList>
    </citation>
    <scope>NUCLEOTIDE SEQUENCE</scope>
</reference>
<evidence type="ECO:0000259" key="4">
    <source>
        <dbReference type="Pfam" id="PF00139"/>
    </source>
</evidence>
<accession>Q69F75</accession>
<dbReference type="GO" id="GO:0030246">
    <property type="term" value="F:carbohydrate binding"/>
    <property type="evidence" value="ECO:0007669"/>
    <property type="project" value="UniProtKB-KW"/>
</dbReference>
<dbReference type="PANTHER" id="PTHR32401">
    <property type="entry name" value="CONCANAVALIN A-LIKE LECTIN FAMILY PROTEIN"/>
    <property type="match status" value="1"/>
</dbReference>
<dbReference type="InterPro" id="IPR050258">
    <property type="entry name" value="Leguminous_Lectin"/>
</dbReference>
<comment type="similarity">
    <text evidence="1">Belongs to the leguminous lectin family.</text>
</comment>
<dbReference type="PIRSF" id="PIRSF002690">
    <property type="entry name" value="L-type_lectin_plant"/>
    <property type="match status" value="1"/>
</dbReference>
<keyword evidence="3" id="KW-0732">Signal</keyword>
<dbReference type="InterPro" id="IPR016363">
    <property type="entry name" value="L-lectin"/>
</dbReference>
<evidence type="ECO:0000256" key="3">
    <source>
        <dbReference type="SAM" id="SignalP"/>
    </source>
</evidence>
<feature type="domain" description="Legume lectin" evidence="4">
    <location>
        <begin position="163"/>
        <end position="253"/>
    </location>
</feature>
<evidence type="ECO:0000256" key="2">
    <source>
        <dbReference type="ARBA" id="ARBA00022734"/>
    </source>
</evidence>
<dbReference type="PROSITE" id="PS00308">
    <property type="entry name" value="LECTIN_LEGUME_ALPHA"/>
    <property type="match status" value="1"/>
</dbReference>
<dbReference type="InterPro" id="IPR001220">
    <property type="entry name" value="Legume_lectin_dom"/>
</dbReference>
<dbReference type="EMBL" id="AY342212">
    <property type="protein sequence ID" value="AAS45646.1"/>
    <property type="molecule type" value="Genomic_DNA"/>
</dbReference>
<dbReference type="ExpressionAtlas" id="Q69F75">
    <property type="expression patterns" value="baseline and differential"/>
</dbReference>
<dbReference type="AlphaFoldDB" id="Q69F75"/>
<organism evidence="5">
    <name type="scientific">Glycine max</name>
    <name type="common">Soybean</name>
    <name type="synonym">Glycine hispida</name>
    <dbReference type="NCBI Taxonomy" id="3847"/>
    <lineage>
        <taxon>Eukaryota</taxon>
        <taxon>Viridiplantae</taxon>
        <taxon>Streptophyta</taxon>
        <taxon>Embryophyta</taxon>
        <taxon>Tracheophyta</taxon>
        <taxon>Spermatophyta</taxon>
        <taxon>Magnoliopsida</taxon>
        <taxon>eudicotyledons</taxon>
        <taxon>Gunneridae</taxon>
        <taxon>Pentapetalae</taxon>
        <taxon>rosids</taxon>
        <taxon>fabids</taxon>
        <taxon>Fabales</taxon>
        <taxon>Fabaceae</taxon>
        <taxon>Papilionoideae</taxon>
        <taxon>50 kb inversion clade</taxon>
        <taxon>NPAAA clade</taxon>
        <taxon>indigoferoid/millettioid clade</taxon>
        <taxon>Phaseoleae</taxon>
        <taxon>Glycine</taxon>
        <taxon>Glycine subgen. Soja</taxon>
    </lineage>
</organism>
<protein>
    <submittedName>
        <fullName evidence="5">Lectin</fullName>
    </submittedName>
</protein>
<dbReference type="InterPro" id="IPR013320">
    <property type="entry name" value="ConA-like_dom_sf"/>
</dbReference>
<feature type="signal peptide" evidence="3">
    <location>
        <begin position="1"/>
        <end position="30"/>
    </location>
</feature>
<dbReference type="Pfam" id="PF00139">
    <property type="entry name" value="Lectin_legB"/>
    <property type="match status" value="1"/>
</dbReference>
<feature type="chain" id="PRO_5004270154" evidence="3">
    <location>
        <begin position="31"/>
        <end position="268"/>
    </location>
</feature>